<dbReference type="Pfam" id="PF20118">
    <property type="entry name" value="DUF6508"/>
    <property type="match status" value="1"/>
</dbReference>
<evidence type="ECO:0000313" key="1">
    <source>
        <dbReference type="EMBL" id="AIZ56040.1"/>
    </source>
</evidence>
<dbReference type="RefSeq" id="WP_048111333.1">
    <property type="nucleotide sequence ID" value="NZ_CP010070.1"/>
</dbReference>
<dbReference type="EMBL" id="CP010070">
    <property type="protein sequence ID" value="AIZ56040.1"/>
    <property type="molecule type" value="Genomic_DNA"/>
</dbReference>
<protein>
    <submittedName>
        <fullName evidence="1">Uncharacterized protein</fullName>
    </submittedName>
</protein>
<reference evidence="1 2" key="1">
    <citation type="journal article" date="2014" name="Appl. Environ. Microbiol.">
        <title>Comparative Genome Analysis of 'Candidatus Methanoplasma termitum' Indicates a New Mode of Energy Metabolism in the Seventh Order of Methanogens.</title>
        <authorList>
            <person name="Lang K."/>
            <person name="Schuldes J."/>
            <person name="Klingl A."/>
            <person name="Poehlein A."/>
            <person name="Daniel R."/>
            <person name="Brune A."/>
        </authorList>
    </citation>
    <scope>NUCLEOTIDE SEQUENCE [LARGE SCALE GENOMIC DNA]</scope>
    <source>
        <strain evidence="2">Mpt1</strain>
    </source>
</reference>
<evidence type="ECO:0000313" key="2">
    <source>
        <dbReference type="Proteomes" id="UP000030787"/>
    </source>
</evidence>
<accession>A0A0A7LA74</accession>
<dbReference type="Proteomes" id="UP000030787">
    <property type="component" value="Chromosome"/>
</dbReference>
<keyword evidence="2" id="KW-1185">Reference proteome</keyword>
<organism evidence="1 2">
    <name type="scientific">Candidatus Methanoplasma termitum</name>
    <dbReference type="NCBI Taxonomy" id="1577791"/>
    <lineage>
        <taxon>Archaea</taxon>
        <taxon>Methanobacteriati</taxon>
        <taxon>Thermoplasmatota</taxon>
        <taxon>Thermoplasmata</taxon>
        <taxon>Methanomassiliicoccales</taxon>
        <taxon>Methanomassiliicoccaceae</taxon>
        <taxon>Candidatus Methanoplasma</taxon>
    </lineage>
</organism>
<sequence>MDEKIGKELKDWAEALCTYIPYFESIEGMEGCGWFLGKQSPDRTIRVFYCSEHYKLRDFFDSFYFGLFMGIGLEPENFLSDSVGPDIRKESIRQADAATVLETLYFYYLERFSDYFSSKGTKDGIILMALYRLKEILENGEMSLSGRYLQNIHPEEHYSVYRYKYRVMEDRSSYNYYRTCTEKLCFFIPFFENIRGKLPVDWYPEERPRKACRKTSHLTYDETLSEFFKLICDTGFRDFDYSVILEYKGTTEDLLELISVSDAEISRAMLTFYCQWERFDAGLWNVGAYNGTILTALYRLRELFLNG</sequence>
<dbReference type="STRING" id="1577791.Mpt1_c01370"/>
<dbReference type="GeneID" id="24817811"/>
<name>A0A0A7LA74_9ARCH</name>
<proteinExistence type="predicted"/>
<dbReference type="HOGENOM" id="CLU_904904_0_0_2"/>
<gene>
    <name evidence="1" type="ORF">Mpt1_c01370</name>
</gene>
<dbReference type="InterPro" id="IPR045425">
    <property type="entry name" value="DUF6508"/>
</dbReference>
<dbReference type="AlphaFoldDB" id="A0A0A7LA74"/>
<dbReference type="KEGG" id="mear:Mpt1_c01370"/>